<name>A0A6V7V8I2_MELEN</name>
<protein>
    <submittedName>
        <fullName evidence="2">Uncharacterized protein</fullName>
    </submittedName>
</protein>
<feature type="region of interest" description="Disordered" evidence="1">
    <location>
        <begin position="46"/>
        <end position="75"/>
    </location>
</feature>
<organism evidence="2 3">
    <name type="scientific">Meloidogyne enterolobii</name>
    <name type="common">Root-knot nematode worm</name>
    <name type="synonym">Meloidogyne mayaguensis</name>
    <dbReference type="NCBI Taxonomy" id="390850"/>
    <lineage>
        <taxon>Eukaryota</taxon>
        <taxon>Metazoa</taxon>
        <taxon>Ecdysozoa</taxon>
        <taxon>Nematoda</taxon>
        <taxon>Chromadorea</taxon>
        <taxon>Rhabditida</taxon>
        <taxon>Tylenchina</taxon>
        <taxon>Tylenchomorpha</taxon>
        <taxon>Tylenchoidea</taxon>
        <taxon>Meloidogynidae</taxon>
        <taxon>Meloidogyninae</taxon>
        <taxon>Meloidogyne</taxon>
    </lineage>
</organism>
<accession>A0A6V7V8I2</accession>
<sequence length="75" mass="8350">MIDQLNELLRINEDLLDRLTVGSHTIIPKNFTSRLKQLQRKMRENVGSGNVNEDNMDEVAAGGHHGSGPETEVLP</sequence>
<dbReference type="AlphaFoldDB" id="A0A6V7V8I2"/>
<proteinExistence type="predicted"/>
<evidence type="ECO:0000313" key="3">
    <source>
        <dbReference type="Proteomes" id="UP000580250"/>
    </source>
</evidence>
<comment type="caution">
    <text evidence="2">The sequence shown here is derived from an EMBL/GenBank/DDBJ whole genome shotgun (WGS) entry which is preliminary data.</text>
</comment>
<gene>
    <name evidence="2" type="ORF">MENT_LOCUS22748</name>
</gene>
<dbReference type="EMBL" id="CAJEWN010000181">
    <property type="protein sequence ID" value="CAD2171286.1"/>
    <property type="molecule type" value="Genomic_DNA"/>
</dbReference>
<reference evidence="2 3" key="1">
    <citation type="submission" date="2020-08" db="EMBL/GenBank/DDBJ databases">
        <authorList>
            <person name="Koutsovoulos G."/>
            <person name="Danchin GJ E."/>
        </authorList>
    </citation>
    <scope>NUCLEOTIDE SEQUENCE [LARGE SCALE GENOMIC DNA]</scope>
</reference>
<dbReference type="Proteomes" id="UP000580250">
    <property type="component" value="Unassembled WGS sequence"/>
</dbReference>
<evidence type="ECO:0000256" key="1">
    <source>
        <dbReference type="SAM" id="MobiDB-lite"/>
    </source>
</evidence>
<evidence type="ECO:0000313" key="2">
    <source>
        <dbReference type="EMBL" id="CAD2171286.1"/>
    </source>
</evidence>